<dbReference type="GO" id="GO:0031209">
    <property type="term" value="C:SCAR complex"/>
    <property type="evidence" value="ECO:0007669"/>
    <property type="project" value="TreeGrafter"/>
</dbReference>
<dbReference type="RefSeq" id="XP_036713343.1">
    <property type="nucleotide sequence ID" value="XM_036857448.1"/>
</dbReference>
<dbReference type="AlphaFoldDB" id="A0A8B8XTW9"/>
<feature type="compositionally biased region" description="Pro residues" evidence="11">
    <location>
        <begin position="109"/>
        <end position="120"/>
    </location>
</feature>
<evidence type="ECO:0000256" key="11">
    <source>
        <dbReference type="SAM" id="MobiDB-lite"/>
    </source>
</evidence>
<keyword evidence="10" id="KW-0966">Cell projection</keyword>
<evidence type="ECO:0000313" key="14">
    <source>
        <dbReference type="RefSeq" id="XP_036713343.1"/>
    </source>
</evidence>
<evidence type="ECO:0000256" key="10">
    <source>
        <dbReference type="ARBA" id="ARBA00023273"/>
    </source>
</evidence>
<dbReference type="GeneID" id="118897894"/>
<evidence type="ECO:0000256" key="6">
    <source>
        <dbReference type="ARBA" id="ARBA00022490"/>
    </source>
</evidence>
<evidence type="ECO:0000256" key="2">
    <source>
        <dbReference type="ARBA" id="ARBA00004486"/>
    </source>
</evidence>
<feature type="compositionally biased region" description="Polar residues" evidence="11">
    <location>
        <begin position="157"/>
        <end position="176"/>
    </location>
</feature>
<protein>
    <submittedName>
        <fullName evidence="14">Abl interactor 2 isoform X10</fullName>
    </submittedName>
</protein>
<keyword evidence="9" id="KW-0206">Cytoskeleton</keyword>
<organism evidence="13 14">
    <name type="scientific">Balaenoptera musculus</name>
    <name type="common">Blue whale</name>
    <dbReference type="NCBI Taxonomy" id="9771"/>
    <lineage>
        <taxon>Eukaryota</taxon>
        <taxon>Metazoa</taxon>
        <taxon>Chordata</taxon>
        <taxon>Craniata</taxon>
        <taxon>Vertebrata</taxon>
        <taxon>Euteleostomi</taxon>
        <taxon>Mammalia</taxon>
        <taxon>Eutheria</taxon>
        <taxon>Laurasiatheria</taxon>
        <taxon>Artiodactyla</taxon>
        <taxon>Whippomorpha</taxon>
        <taxon>Cetacea</taxon>
        <taxon>Mysticeti</taxon>
        <taxon>Balaenopteridae</taxon>
        <taxon>Balaenoptera</taxon>
    </lineage>
</organism>
<feature type="region of interest" description="Disordered" evidence="11">
    <location>
        <begin position="97"/>
        <end position="330"/>
    </location>
</feature>
<evidence type="ECO:0000256" key="3">
    <source>
        <dbReference type="ARBA" id="ARBA00004510"/>
    </source>
</evidence>
<keyword evidence="7" id="KW-0597">Phosphoprotein</keyword>
<feature type="compositionally biased region" description="Low complexity" evidence="11">
    <location>
        <begin position="218"/>
        <end position="237"/>
    </location>
</feature>
<dbReference type="PRINTS" id="PR01217">
    <property type="entry name" value="PRICHEXTENSN"/>
</dbReference>
<name>A0A8B8XTW9_BALMU</name>
<evidence type="ECO:0000259" key="12">
    <source>
        <dbReference type="Pfam" id="PF00018"/>
    </source>
</evidence>
<feature type="compositionally biased region" description="Low complexity" evidence="11">
    <location>
        <begin position="177"/>
        <end position="207"/>
    </location>
</feature>
<sequence length="513" mass="54974">MAELQMLLEEEIPGGRRALFDSYTNLERVADYCENNYIQSADKQRALEETKAYTTQSLASVAYLINTLANNVLQMLDIQASQLRRMESSINHISQVSTQNMKMGGLPRTTPPTQKPPSPPMSGKGTLGRHSPYRTLEPVRPPVVPNDYVPSPARTMAPSQQSPVRTASVNQRNRTYSSSGSSGGSHPSSRSSSRENSGSGSVGVPIAVPTPSPPSVFPAPAGSAGTPPLPATSASAPAPLPATVPPSTAPDTAAGGAQTLADGFTSPAPPVVSSTPPAGHPVQFYSMNRPATRHTPPTIGGSLPYRRPPSITSQTSLQNQMNGGPFYSQNPVSLAPPPPSILQVTPQLPLMGFVARVQENISDAPPPPPPVEEPVFDESPPPPPPPEDYEEEEAAVVEYSDPYAEEDPPWAPRSYLEKVVAIYDYTKDKEDELSFQEGAIIYVIKKNDDDSVEFGRQMALIISSVISIRNIEKYPGGLAAQQVNTVMINQLTGQSYRGSLSVPATWPEESFAR</sequence>
<keyword evidence="6" id="KW-0963">Cytoplasm</keyword>
<proteinExistence type="inferred from homology"/>
<evidence type="ECO:0000256" key="9">
    <source>
        <dbReference type="ARBA" id="ARBA00023212"/>
    </source>
</evidence>
<dbReference type="Proteomes" id="UP000694857">
    <property type="component" value="Chromosome 7"/>
</dbReference>
<evidence type="ECO:0000256" key="5">
    <source>
        <dbReference type="ARBA" id="ARBA00022443"/>
    </source>
</evidence>
<dbReference type="CTD" id="10152"/>
<reference evidence="14" key="1">
    <citation type="submission" date="2025-08" db="UniProtKB">
        <authorList>
            <consortium name="RefSeq"/>
        </authorList>
    </citation>
    <scope>IDENTIFICATION</scope>
    <source>
        <tissue evidence="14">Epidermis and Blubber</tissue>
    </source>
</reference>
<dbReference type="Gene3D" id="2.30.30.40">
    <property type="entry name" value="SH3 Domains"/>
    <property type="match status" value="1"/>
</dbReference>
<dbReference type="Gene3D" id="6.10.140.1620">
    <property type="match status" value="1"/>
</dbReference>
<feature type="domain" description="SH3" evidence="12">
    <location>
        <begin position="420"/>
        <end position="450"/>
    </location>
</feature>
<dbReference type="PANTHER" id="PTHR10460:SF26">
    <property type="entry name" value="ABL INTERACTOR 2"/>
    <property type="match status" value="1"/>
</dbReference>
<evidence type="ECO:0000313" key="13">
    <source>
        <dbReference type="Proteomes" id="UP000694857"/>
    </source>
</evidence>
<evidence type="ECO:0000256" key="7">
    <source>
        <dbReference type="ARBA" id="ARBA00022553"/>
    </source>
</evidence>
<feature type="compositionally biased region" description="Pro residues" evidence="11">
    <location>
        <begin position="208"/>
        <end position="217"/>
    </location>
</feature>
<keyword evidence="8" id="KW-0175">Coiled coil</keyword>
<feature type="compositionally biased region" description="Pro residues" evidence="11">
    <location>
        <begin position="238"/>
        <end position="248"/>
    </location>
</feature>
<evidence type="ECO:0000256" key="8">
    <source>
        <dbReference type="ARBA" id="ARBA00023054"/>
    </source>
</evidence>
<dbReference type="InterPro" id="IPR028457">
    <property type="entry name" value="ABI"/>
</dbReference>
<accession>A0A8B8XTW9</accession>
<dbReference type="PANTHER" id="PTHR10460">
    <property type="entry name" value="ABL INTERACTOR FAMILY MEMBER"/>
    <property type="match status" value="1"/>
</dbReference>
<dbReference type="GO" id="GO:0001764">
    <property type="term" value="P:neuron migration"/>
    <property type="evidence" value="ECO:0007669"/>
    <property type="project" value="TreeGrafter"/>
</dbReference>
<dbReference type="FunFam" id="2.30.30.40:FF:000002">
    <property type="entry name" value="abl interactor 1 isoform X1"/>
    <property type="match status" value="1"/>
</dbReference>
<dbReference type="GO" id="GO:0005856">
    <property type="term" value="C:cytoskeleton"/>
    <property type="evidence" value="ECO:0007669"/>
    <property type="project" value="UniProtKB-SubCell"/>
</dbReference>
<comment type="subcellular location">
    <subcellularLocation>
        <location evidence="2">Cell projection</location>
        <location evidence="2">Filopodium</location>
    </subcellularLocation>
    <subcellularLocation>
        <location evidence="3">Cell projection</location>
        <location evidence="3">Lamellipodium</location>
    </subcellularLocation>
    <subcellularLocation>
        <location evidence="1">Cytoplasm</location>
        <location evidence="1">Cytoskeleton</location>
    </subcellularLocation>
</comment>
<dbReference type="GO" id="GO:0035591">
    <property type="term" value="F:signaling adaptor activity"/>
    <property type="evidence" value="ECO:0007669"/>
    <property type="project" value="TreeGrafter"/>
</dbReference>
<feature type="region of interest" description="Disordered" evidence="11">
    <location>
        <begin position="360"/>
        <end position="393"/>
    </location>
</feature>
<comment type="similarity">
    <text evidence="4">Belongs to the ABI family.</text>
</comment>
<evidence type="ECO:0000256" key="4">
    <source>
        <dbReference type="ARBA" id="ARBA00010020"/>
    </source>
</evidence>
<dbReference type="SUPFAM" id="SSF50044">
    <property type="entry name" value="SH3-domain"/>
    <property type="match status" value="1"/>
</dbReference>
<gene>
    <name evidence="14" type="primary">ABI2</name>
</gene>
<dbReference type="InterPro" id="IPR036028">
    <property type="entry name" value="SH3-like_dom_sf"/>
</dbReference>
<dbReference type="GO" id="GO:0030175">
    <property type="term" value="C:filopodium"/>
    <property type="evidence" value="ECO:0007669"/>
    <property type="project" value="UniProtKB-SubCell"/>
</dbReference>
<dbReference type="GO" id="GO:0017124">
    <property type="term" value="F:SH3 domain binding"/>
    <property type="evidence" value="ECO:0007669"/>
    <property type="project" value="TreeGrafter"/>
</dbReference>
<feature type="compositionally biased region" description="Polar residues" evidence="11">
    <location>
        <begin position="310"/>
        <end position="330"/>
    </location>
</feature>
<dbReference type="InterPro" id="IPR001452">
    <property type="entry name" value="SH3_domain"/>
</dbReference>
<evidence type="ECO:0000256" key="1">
    <source>
        <dbReference type="ARBA" id="ARBA00004245"/>
    </source>
</evidence>
<dbReference type="Pfam" id="PF00018">
    <property type="entry name" value="SH3_1"/>
    <property type="match status" value="1"/>
</dbReference>
<dbReference type="GO" id="GO:0030027">
    <property type="term" value="C:lamellipodium"/>
    <property type="evidence" value="ECO:0007669"/>
    <property type="project" value="UniProtKB-SubCell"/>
</dbReference>
<keyword evidence="5" id="KW-0728">SH3 domain</keyword>
<keyword evidence="13" id="KW-1185">Reference proteome</keyword>